<dbReference type="Proteomes" id="UP001224412">
    <property type="component" value="Unassembled WGS sequence"/>
</dbReference>
<dbReference type="Pfam" id="PF02826">
    <property type="entry name" value="2-Hacid_dh_C"/>
    <property type="match status" value="1"/>
</dbReference>
<keyword evidence="1" id="KW-0560">Oxidoreductase</keyword>
<dbReference type="InterPro" id="IPR029753">
    <property type="entry name" value="D-isomer_DH_CS"/>
</dbReference>
<sequence>MKFLMYPHSWDKVQKTLEDAGHTLVDDIDDADCMLFNGKPDELPEIPESLGFVQLHLAGVDAFVDQMKASSARWANAAGLYDKTVAESAIALLLAQLHAHKPSTQAETWLQEELEAKTRFLCEDSTVAIIGAGGIGAELINMLSGFGPEIIAVNRSGNPVEGADETVPSTELDSVWPRADYFVLLMPLTEETHHIVDANAFAKMKDSAVVVNVGRGPLVNTDDLVDALRDGVIAGAGLDVTEPEPLPDGHPLWKMPECVITPHLANPLYSVRKRIGAHMLKNMEAFAAGEKMPTEVDVAAGY</sequence>
<evidence type="ECO:0000313" key="6">
    <source>
        <dbReference type="Proteomes" id="UP001224412"/>
    </source>
</evidence>
<protein>
    <submittedName>
        <fullName evidence="5">D-isomer specific 2-hydroxyacid dehydrogenase family protein</fullName>
    </submittedName>
</protein>
<gene>
    <name evidence="4" type="ORF">QPX23_06860</name>
    <name evidence="5" type="ORF">QPX42_02590</name>
</gene>
<dbReference type="PROSITE" id="PS00671">
    <property type="entry name" value="D_2_HYDROXYACID_DH_3"/>
    <property type="match status" value="1"/>
</dbReference>
<comment type="caution">
    <text evidence="5">The sequence shown here is derived from an EMBL/GenBank/DDBJ whole genome shotgun (WGS) entry which is preliminary data.</text>
</comment>
<dbReference type="InterPro" id="IPR006140">
    <property type="entry name" value="D-isomer_DH_NAD-bd"/>
</dbReference>
<name>A0AAP4BP80_9CORY</name>
<dbReference type="CDD" id="cd12159">
    <property type="entry name" value="2-Hacid_dh_2"/>
    <property type="match status" value="1"/>
</dbReference>
<dbReference type="EMBL" id="JASNVH010000003">
    <property type="protein sequence ID" value="MDK4306442.1"/>
    <property type="molecule type" value="Genomic_DNA"/>
</dbReference>
<reference evidence="5 7" key="1">
    <citation type="submission" date="2023-05" db="EMBL/GenBank/DDBJ databases">
        <title>Metabolic capabilities are highly conserved among human nasal-associated Corynebacterium species in pangenomic analyses.</title>
        <authorList>
            <person name="Tran T.H."/>
            <person name="Roberts A.Q."/>
            <person name="Escapa I.F."/>
            <person name="Gao W."/>
            <person name="Conlan S."/>
            <person name="Kong H."/>
            <person name="Segre J.A."/>
            <person name="Kelly M.S."/>
            <person name="Lemon K.P."/>
        </authorList>
    </citation>
    <scope>NUCLEOTIDE SEQUENCE</scope>
    <source>
        <strain evidence="5">KPL2773</strain>
        <strain evidence="4 7">KPL3772</strain>
    </source>
</reference>
<dbReference type="SUPFAM" id="SSF51735">
    <property type="entry name" value="NAD(P)-binding Rossmann-fold domains"/>
    <property type="match status" value="1"/>
</dbReference>
<organism evidence="5 6">
    <name type="scientific">Corynebacterium pseudodiphtheriticum</name>
    <dbReference type="NCBI Taxonomy" id="37637"/>
    <lineage>
        <taxon>Bacteria</taxon>
        <taxon>Bacillati</taxon>
        <taxon>Actinomycetota</taxon>
        <taxon>Actinomycetes</taxon>
        <taxon>Mycobacteriales</taxon>
        <taxon>Corynebacteriaceae</taxon>
        <taxon>Corynebacterium</taxon>
    </lineage>
</organism>
<dbReference type="Gene3D" id="3.40.50.720">
    <property type="entry name" value="NAD(P)-binding Rossmann-like Domain"/>
    <property type="match status" value="2"/>
</dbReference>
<dbReference type="PANTHER" id="PTHR43333">
    <property type="entry name" value="2-HACID_DH_C DOMAIN-CONTAINING PROTEIN"/>
    <property type="match status" value="1"/>
</dbReference>
<keyword evidence="7" id="KW-1185">Reference proteome</keyword>
<dbReference type="EMBL" id="JASNUQ010000009">
    <property type="protein sequence ID" value="MDK4290442.1"/>
    <property type="molecule type" value="Genomic_DNA"/>
</dbReference>
<dbReference type="PANTHER" id="PTHR43333:SF1">
    <property type="entry name" value="D-ISOMER SPECIFIC 2-HYDROXYACID DEHYDROGENASE NAD-BINDING DOMAIN-CONTAINING PROTEIN"/>
    <property type="match status" value="1"/>
</dbReference>
<proteinExistence type="predicted"/>
<keyword evidence="2" id="KW-0520">NAD</keyword>
<dbReference type="Proteomes" id="UP001239759">
    <property type="component" value="Unassembled WGS sequence"/>
</dbReference>
<evidence type="ECO:0000313" key="7">
    <source>
        <dbReference type="Proteomes" id="UP001239759"/>
    </source>
</evidence>
<dbReference type="GO" id="GO:0051287">
    <property type="term" value="F:NAD binding"/>
    <property type="evidence" value="ECO:0007669"/>
    <property type="project" value="InterPro"/>
</dbReference>
<evidence type="ECO:0000256" key="1">
    <source>
        <dbReference type="ARBA" id="ARBA00023002"/>
    </source>
</evidence>
<evidence type="ECO:0000259" key="3">
    <source>
        <dbReference type="Pfam" id="PF02826"/>
    </source>
</evidence>
<dbReference type="InterPro" id="IPR036291">
    <property type="entry name" value="NAD(P)-bd_dom_sf"/>
</dbReference>
<feature type="domain" description="D-isomer specific 2-hydroxyacid dehydrogenase NAD-binding" evidence="3">
    <location>
        <begin position="93"/>
        <end position="265"/>
    </location>
</feature>
<evidence type="ECO:0000313" key="5">
    <source>
        <dbReference type="EMBL" id="MDK4306442.1"/>
    </source>
</evidence>
<evidence type="ECO:0000256" key="2">
    <source>
        <dbReference type="ARBA" id="ARBA00023027"/>
    </source>
</evidence>
<evidence type="ECO:0000313" key="4">
    <source>
        <dbReference type="EMBL" id="MDK4290442.1"/>
    </source>
</evidence>
<dbReference type="AlphaFoldDB" id="A0AAP4BP80"/>
<dbReference type="GO" id="GO:0016616">
    <property type="term" value="F:oxidoreductase activity, acting on the CH-OH group of donors, NAD or NADP as acceptor"/>
    <property type="evidence" value="ECO:0007669"/>
    <property type="project" value="UniProtKB-ARBA"/>
</dbReference>
<dbReference type="RefSeq" id="WP_024272870.1">
    <property type="nucleotide sequence ID" value="NZ_JAQPSI010000008.1"/>
</dbReference>
<accession>A0AAP4BP80</accession>
<dbReference type="PRINTS" id="PR00411">
    <property type="entry name" value="PNDRDTASEI"/>
</dbReference>